<dbReference type="GeneID" id="37021834"/>
<protein>
    <recommendedName>
        <fullName evidence="4">Peptidase M50B-like-domain-containing protein</fullName>
    </recommendedName>
</protein>
<evidence type="ECO:0000313" key="3">
    <source>
        <dbReference type="Proteomes" id="UP000245771"/>
    </source>
</evidence>
<gene>
    <name evidence="2" type="ORF">FA14DRAFT_166906</name>
</gene>
<sequence>MAPTPDLWPTCRIVPTADQRTLVIVACVYIVVIVLLWNIPYLKLLLYPFKLLTVGFHEFSHAFMGLLTCAKIESIHLDPNEGGATRMRGGIPALTLPAGYLGSSLIGAAMIATSFDIRAAKVMTLVIGVFFLFTLWWARRDWLTWVLLLCMAGIIVAFWFIAHGVALQYLVLFLGVMSCLYSLWDICDDLIFRKVNESDASAFARHVGGDSRCWGVFWLIISLVFFAAGIIIGIVAFKDTEAQQRASNFLDTRAFKQ</sequence>
<feature type="transmembrane region" description="Helical" evidence="1">
    <location>
        <begin position="215"/>
        <end position="237"/>
    </location>
</feature>
<keyword evidence="1" id="KW-0812">Transmembrane</keyword>
<feature type="transmembrane region" description="Helical" evidence="1">
    <location>
        <begin position="21"/>
        <end position="39"/>
    </location>
</feature>
<feature type="transmembrane region" description="Helical" evidence="1">
    <location>
        <begin position="119"/>
        <end position="137"/>
    </location>
</feature>
<keyword evidence="1" id="KW-1133">Transmembrane helix</keyword>
<organism evidence="2 3">
    <name type="scientific">Meira miltonrushii</name>
    <dbReference type="NCBI Taxonomy" id="1280837"/>
    <lineage>
        <taxon>Eukaryota</taxon>
        <taxon>Fungi</taxon>
        <taxon>Dikarya</taxon>
        <taxon>Basidiomycota</taxon>
        <taxon>Ustilaginomycotina</taxon>
        <taxon>Exobasidiomycetes</taxon>
        <taxon>Exobasidiales</taxon>
        <taxon>Brachybasidiaceae</taxon>
        <taxon>Meira</taxon>
    </lineage>
</organism>
<dbReference type="EMBL" id="KZ819602">
    <property type="protein sequence ID" value="PWN37976.1"/>
    <property type="molecule type" value="Genomic_DNA"/>
</dbReference>
<accession>A0A316VKA0</accession>
<dbReference type="InParanoid" id="A0A316VKA0"/>
<dbReference type="RefSeq" id="XP_025358278.1">
    <property type="nucleotide sequence ID" value="XM_025500053.1"/>
</dbReference>
<reference evidence="2 3" key="1">
    <citation type="journal article" date="2018" name="Mol. Biol. Evol.">
        <title>Broad Genomic Sampling Reveals a Smut Pathogenic Ancestry of the Fungal Clade Ustilaginomycotina.</title>
        <authorList>
            <person name="Kijpornyongpan T."/>
            <person name="Mondo S.J."/>
            <person name="Barry K."/>
            <person name="Sandor L."/>
            <person name="Lee J."/>
            <person name="Lipzen A."/>
            <person name="Pangilinan J."/>
            <person name="LaButti K."/>
            <person name="Hainaut M."/>
            <person name="Henrissat B."/>
            <person name="Grigoriev I.V."/>
            <person name="Spatafora J.W."/>
            <person name="Aime M.C."/>
        </authorList>
    </citation>
    <scope>NUCLEOTIDE SEQUENCE [LARGE SCALE GENOMIC DNA]</scope>
    <source>
        <strain evidence="2 3">MCA 3882</strain>
    </source>
</reference>
<dbReference type="PANTHER" id="PTHR33979:SF2">
    <property type="entry name" value="PEPTIDASE M50B-LIKE-DOMAIN-CONTAINING PROTEIN"/>
    <property type="match status" value="1"/>
</dbReference>
<dbReference type="PANTHER" id="PTHR33979">
    <property type="entry name" value="OS02G0221600 PROTEIN"/>
    <property type="match status" value="1"/>
</dbReference>
<evidence type="ECO:0000256" key="1">
    <source>
        <dbReference type="SAM" id="Phobius"/>
    </source>
</evidence>
<feature type="transmembrane region" description="Helical" evidence="1">
    <location>
        <begin position="91"/>
        <end position="113"/>
    </location>
</feature>
<feature type="transmembrane region" description="Helical" evidence="1">
    <location>
        <begin position="167"/>
        <end position="184"/>
    </location>
</feature>
<evidence type="ECO:0008006" key="4">
    <source>
        <dbReference type="Google" id="ProtNLM"/>
    </source>
</evidence>
<dbReference type="Pfam" id="PF13398">
    <property type="entry name" value="Peptidase_M50B"/>
    <property type="match status" value="1"/>
</dbReference>
<keyword evidence="3" id="KW-1185">Reference proteome</keyword>
<dbReference type="STRING" id="1280837.A0A316VKA0"/>
<dbReference type="InterPro" id="IPR049500">
    <property type="entry name" value="Peptidase_M50B-like"/>
</dbReference>
<name>A0A316VKA0_9BASI</name>
<dbReference type="AlphaFoldDB" id="A0A316VKA0"/>
<keyword evidence="1" id="KW-0472">Membrane</keyword>
<dbReference type="OrthoDB" id="40823at2759"/>
<dbReference type="Proteomes" id="UP000245771">
    <property type="component" value="Unassembled WGS sequence"/>
</dbReference>
<evidence type="ECO:0000313" key="2">
    <source>
        <dbReference type="EMBL" id="PWN37976.1"/>
    </source>
</evidence>
<proteinExistence type="predicted"/>
<feature type="transmembrane region" description="Helical" evidence="1">
    <location>
        <begin position="142"/>
        <end position="161"/>
    </location>
</feature>